<comment type="pathway">
    <text evidence="1 9">Carbohydrate metabolism; tricarboxylic acid cycle; isocitrate from oxaloacetate: step 1/2.</text>
</comment>
<dbReference type="CDD" id="cd06114">
    <property type="entry name" value="EcCS_like"/>
    <property type="match status" value="1"/>
</dbReference>
<dbReference type="Gene3D" id="1.10.580.10">
    <property type="entry name" value="Citrate Synthase, domain 1"/>
    <property type="match status" value="1"/>
</dbReference>
<dbReference type="PIRSF" id="PIRSF001369">
    <property type="entry name" value="Citrate_synth"/>
    <property type="match status" value="1"/>
</dbReference>
<dbReference type="Gene3D" id="1.10.230.10">
    <property type="entry name" value="Cytochrome P450-Terp, domain 2"/>
    <property type="match status" value="1"/>
</dbReference>
<dbReference type="FunFam" id="1.10.230.10:FF:000002">
    <property type="entry name" value="Citrate synthase"/>
    <property type="match status" value="1"/>
</dbReference>
<evidence type="ECO:0000256" key="7">
    <source>
        <dbReference type="PIRNR" id="PIRNR001369"/>
    </source>
</evidence>
<evidence type="ECO:0000256" key="3">
    <source>
        <dbReference type="ARBA" id="ARBA00022532"/>
    </source>
</evidence>
<comment type="similarity">
    <text evidence="2 7 10">Belongs to the citrate synthase family.</text>
</comment>
<comment type="catalytic activity">
    <reaction evidence="5 9">
        <text>oxaloacetate + acetyl-CoA + H2O = citrate + CoA + H(+)</text>
        <dbReference type="Rhea" id="RHEA:16845"/>
        <dbReference type="ChEBI" id="CHEBI:15377"/>
        <dbReference type="ChEBI" id="CHEBI:15378"/>
        <dbReference type="ChEBI" id="CHEBI:16452"/>
        <dbReference type="ChEBI" id="CHEBI:16947"/>
        <dbReference type="ChEBI" id="CHEBI:57287"/>
        <dbReference type="ChEBI" id="CHEBI:57288"/>
        <dbReference type="EC" id="2.3.3.16"/>
    </reaction>
</comment>
<organism evidence="11 12">
    <name type="scientific">Swaminathania salitolerans</name>
    <dbReference type="NCBI Taxonomy" id="182838"/>
    <lineage>
        <taxon>Bacteria</taxon>
        <taxon>Pseudomonadati</taxon>
        <taxon>Pseudomonadota</taxon>
        <taxon>Alphaproteobacteria</taxon>
        <taxon>Acetobacterales</taxon>
        <taxon>Acetobacteraceae</taxon>
        <taxon>Swaminathania</taxon>
    </lineage>
</organism>
<evidence type="ECO:0000313" key="12">
    <source>
        <dbReference type="Proteomes" id="UP000321405"/>
    </source>
</evidence>
<accession>A0A511BMS0</accession>
<dbReference type="NCBIfam" id="NF004126">
    <property type="entry name" value="PRK05614.1"/>
    <property type="match status" value="1"/>
</dbReference>
<dbReference type="Proteomes" id="UP000321405">
    <property type="component" value="Unassembled WGS sequence"/>
</dbReference>
<evidence type="ECO:0000256" key="9">
    <source>
        <dbReference type="RuleBase" id="RU003370"/>
    </source>
</evidence>
<evidence type="ECO:0000256" key="10">
    <source>
        <dbReference type="RuleBase" id="RU003406"/>
    </source>
</evidence>
<evidence type="ECO:0000313" key="11">
    <source>
        <dbReference type="EMBL" id="GEL01641.1"/>
    </source>
</evidence>
<dbReference type="PANTHER" id="PTHR42871">
    <property type="entry name" value="CITRATE SYNTHASE"/>
    <property type="match status" value="1"/>
</dbReference>
<dbReference type="InterPro" id="IPR024176">
    <property type="entry name" value="Citrate_synthase_bac-typ"/>
</dbReference>
<dbReference type="PROSITE" id="PS00480">
    <property type="entry name" value="CITRATE_SYNTHASE"/>
    <property type="match status" value="1"/>
</dbReference>
<dbReference type="InterPro" id="IPR016142">
    <property type="entry name" value="Citrate_synth-like_lrg_a-sub"/>
</dbReference>
<evidence type="ECO:0000256" key="4">
    <source>
        <dbReference type="ARBA" id="ARBA00022679"/>
    </source>
</evidence>
<evidence type="ECO:0000256" key="1">
    <source>
        <dbReference type="ARBA" id="ARBA00004751"/>
    </source>
</evidence>
<dbReference type="GO" id="GO:0036440">
    <property type="term" value="F:citrate synthase activity"/>
    <property type="evidence" value="ECO:0007669"/>
    <property type="project" value="UniProtKB-EC"/>
</dbReference>
<comment type="caution">
    <text evidence="11">The sequence shown here is derived from an EMBL/GenBank/DDBJ whole genome shotgun (WGS) entry which is preliminary data.</text>
</comment>
<dbReference type="EMBL" id="BJVC01000001">
    <property type="protein sequence ID" value="GEL01641.1"/>
    <property type="molecule type" value="Genomic_DNA"/>
</dbReference>
<dbReference type="InterPro" id="IPR036969">
    <property type="entry name" value="Citrate_synthase_sf"/>
</dbReference>
<keyword evidence="4 7" id="KW-0808">Transferase</keyword>
<evidence type="ECO:0000256" key="5">
    <source>
        <dbReference type="ARBA" id="ARBA00049288"/>
    </source>
</evidence>
<dbReference type="Pfam" id="PF00285">
    <property type="entry name" value="Citrate_synt"/>
    <property type="match status" value="1"/>
</dbReference>
<dbReference type="PRINTS" id="PR00143">
    <property type="entry name" value="CITRTSNTHASE"/>
</dbReference>
<dbReference type="SUPFAM" id="SSF48256">
    <property type="entry name" value="Citrate synthase"/>
    <property type="match status" value="1"/>
</dbReference>
<dbReference type="RefSeq" id="WP_147092556.1">
    <property type="nucleotide sequence ID" value="NZ_BJVC01000001.1"/>
</dbReference>
<protein>
    <recommendedName>
        <fullName evidence="6 7">Citrate synthase</fullName>
    </recommendedName>
</protein>
<dbReference type="InterPro" id="IPR016143">
    <property type="entry name" value="Citrate_synth-like_sm_a-sub"/>
</dbReference>
<dbReference type="InterPro" id="IPR010953">
    <property type="entry name" value="Citrate_synthase_typ-I"/>
</dbReference>
<dbReference type="GO" id="GO:0005737">
    <property type="term" value="C:cytoplasm"/>
    <property type="evidence" value="ECO:0007669"/>
    <property type="project" value="InterPro"/>
</dbReference>
<evidence type="ECO:0000256" key="6">
    <source>
        <dbReference type="NCBIfam" id="TIGR01798"/>
    </source>
</evidence>
<evidence type="ECO:0000256" key="2">
    <source>
        <dbReference type="ARBA" id="ARBA00010566"/>
    </source>
</evidence>
<feature type="active site" evidence="8">
    <location>
        <position position="372"/>
    </location>
</feature>
<proteinExistence type="inferred from homology"/>
<dbReference type="InterPro" id="IPR019810">
    <property type="entry name" value="Citrate_synthase_AS"/>
</dbReference>
<dbReference type="InterPro" id="IPR002020">
    <property type="entry name" value="Citrate_synthase"/>
</dbReference>
<dbReference type="AlphaFoldDB" id="A0A511BMS0"/>
<keyword evidence="12" id="KW-1185">Reference proteome</keyword>
<dbReference type="NCBIfam" id="TIGR01798">
    <property type="entry name" value="cit_synth_I"/>
    <property type="match status" value="1"/>
</dbReference>
<dbReference type="UniPathway" id="UPA00223">
    <property type="reaction ID" value="UER00717"/>
</dbReference>
<dbReference type="Gene3D" id="2.20.28.60">
    <property type="match status" value="1"/>
</dbReference>
<dbReference type="OrthoDB" id="9800864at2"/>
<feature type="active site" evidence="8">
    <location>
        <position position="314"/>
    </location>
</feature>
<reference evidence="11 12" key="1">
    <citation type="submission" date="2019-07" db="EMBL/GenBank/DDBJ databases">
        <title>Whole genome shotgun sequence of Swaminathania salitolerans NBRC 104436.</title>
        <authorList>
            <person name="Hosoyama A."/>
            <person name="Uohara A."/>
            <person name="Ohji S."/>
            <person name="Ichikawa N."/>
        </authorList>
    </citation>
    <scope>NUCLEOTIDE SEQUENCE [LARGE SCALE GENOMIC DNA]</scope>
    <source>
        <strain evidence="11 12">NBRC 104436</strain>
    </source>
</reference>
<dbReference type="GO" id="GO:0006099">
    <property type="term" value="P:tricarboxylic acid cycle"/>
    <property type="evidence" value="ECO:0007669"/>
    <property type="project" value="UniProtKB-UniRule"/>
</dbReference>
<dbReference type="PANTHER" id="PTHR42871:SF1">
    <property type="entry name" value="CITRATE SYNTHASE"/>
    <property type="match status" value="1"/>
</dbReference>
<evidence type="ECO:0000256" key="8">
    <source>
        <dbReference type="PIRSR" id="PIRSR001369-1"/>
    </source>
</evidence>
<gene>
    <name evidence="11" type="primary">gltA</name>
    <name evidence="11" type="ORF">SSA02_08040</name>
</gene>
<sequence>MADHDINGPVSDTASLSIGEQRAVLPVLSGTLGPDVVDIRKLTAETGLFSYDPGYGETASCRSAITFIDGDKGVLLHRGYPIEQLATGASFIETAYLLVYGELPGREEYLRFQQDLKEQALLHEQIRNFFNGFRRDAHPMAILCGTVAALSAFYPEAVDISNEASRDLSTRRLIAKVPTIAAWAYKYTVGEPFVYPDNSLSFSESFLKMLFARPNAEYKVNPVLARAMDRILILHADHEQNASTSTVRLVGSTGANPFACVAAGIAALWGPAHGGANEAVLGMLAQIGTKENIPAFIEQVKNRESGVRLMGFGHRVYKNFDPRAKIMEQTYLEVVAELGLEQDPMFDLAAELERIAVNDPYFVQRRLYPNVDFYSGLILKAMGIPTSMFTVLFAVARTVGWISQWREMIEEPGQRIGRPRQLYVGQTERAFTPLDARG</sequence>
<name>A0A511BMS0_9PROT</name>
<keyword evidence="3 9" id="KW-0816">Tricarboxylic acid cycle</keyword>